<dbReference type="AlphaFoldDB" id="A0A1J4U070"/>
<keyword evidence="1" id="KW-0812">Transmembrane</keyword>
<keyword evidence="1" id="KW-1133">Transmembrane helix</keyword>
<dbReference type="STRING" id="1805209.AUJ73_00020"/>
<keyword evidence="1" id="KW-0472">Membrane</keyword>
<proteinExistence type="predicted"/>
<protein>
    <submittedName>
        <fullName evidence="2">Uncharacterized protein</fullName>
    </submittedName>
</protein>
<sequence length="158" mass="17642">MNNAITVQKYIINGKEYSSYDDIPDEYKAYLKSATPQIQKEGYVTISNSQNLSTISHKLIYFALSLVSLAQGEAINSLSRVFGLTSVNPFVFRLTNIIIGLISTKLAEIGYQKAVKNQIKLSQTIGKLQSQVYISTISSGYAFMLNIAVFLILYYFKA</sequence>
<evidence type="ECO:0000256" key="1">
    <source>
        <dbReference type="SAM" id="Phobius"/>
    </source>
</evidence>
<dbReference type="EMBL" id="MNUY01000001">
    <property type="protein sequence ID" value="OIO15719.1"/>
    <property type="molecule type" value="Genomic_DNA"/>
</dbReference>
<evidence type="ECO:0000313" key="3">
    <source>
        <dbReference type="Proteomes" id="UP000183120"/>
    </source>
</evidence>
<organism evidence="2 3">
    <name type="scientific">Candidatus Gottesmanbacteria bacterium CG1_02_37_22</name>
    <dbReference type="NCBI Taxonomy" id="1805209"/>
    <lineage>
        <taxon>Bacteria</taxon>
        <taxon>Candidatus Gottesmaniibacteriota</taxon>
    </lineage>
</organism>
<feature type="transmembrane region" description="Helical" evidence="1">
    <location>
        <begin position="90"/>
        <end position="111"/>
    </location>
</feature>
<comment type="caution">
    <text evidence="2">The sequence shown here is derived from an EMBL/GenBank/DDBJ whole genome shotgun (WGS) entry which is preliminary data.</text>
</comment>
<accession>A0A1J4U070</accession>
<gene>
    <name evidence="2" type="ORF">AUJ73_00020</name>
</gene>
<evidence type="ECO:0000313" key="2">
    <source>
        <dbReference type="EMBL" id="OIO15719.1"/>
    </source>
</evidence>
<feature type="transmembrane region" description="Helical" evidence="1">
    <location>
        <begin position="132"/>
        <end position="156"/>
    </location>
</feature>
<reference evidence="2 3" key="1">
    <citation type="journal article" date="2016" name="Environ. Microbiol.">
        <title>Genomic resolution of a cold subsurface aquifer community provides metabolic insights for novel microbes adapted to high CO concentrations.</title>
        <authorList>
            <person name="Probst A.J."/>
            <person name="Castelle C.J."/>
            <person name="Singh A."/>
            <person name="Brown C.T."/>
            <person name="Anantharaman K."/>
            <person name="Sharon I."/>
            <person name="Hug L.A."/>
            <person name="Burstein D."/>
            <person name="Emerson J.B."/>
            <person name="Thomas B.C."/>
            <person name="Banfield J.F."/>
        </authorList>
    </citation>
    <scope>NUCLEOTIDE SEQUENCE [LARGE SCALE GENOMIC DNA]</scope>
    <source>
        <strain evidence="2">CG1_02_37_22</strain>
    </source>
</reference>
<dbReference type="Proteomes" id="UP000183120">
    <property type="component" value="Unassembled WGS sequence"/>
</dbReference>
<name>A0A1J4U070_9BACT</name>